<comment type="similarity">
    <text evidence="1">Belongs to the outer membrane factor (OMF) (TC 1.B.17) family.</text>
</comment>
<keyword evidence="2" id="KW-0732">Signal</keyword>
<dbReference type="KEGG" id="sdyn:Mal52_29890"/>
<dbReference type="Gene3D" id="1.20.1600.10">
    <property type="entry name" value="Outer membrane efflux proteins (OEP)"/>
    <property type="match status" value="1"/>
</dbReference>
<evidence type="ECO:0000313" key="3">
    <source>
        <dbReference type="EMBL" id="QDU44506.1"/>
    </source>
</evidence>
<dbReference type="SUPFAM" id="SSF56954">
    <property type="entry name" value="Outer membrane efflux proteins (OEP)"/>
    <property type="match status" value="1"/>
</dbReference>
<dbReference type="PANTHER" id="PTHR30203:SF24">
    <property type="entry name" value="BLR4935 PROTEIN"/>
    <property type="match status" value="1"/>
</dbReference>
<feature type="signal peptide" evidence="2">
    <location>
        <begin position="1"/>
        <end position="24"/>
    </location>
</feature>
<protein>
    <submittedName>
        <fullName evidence="3">Cobalt-zinc-cadmium resistance protein CzcC</fullName>
    </submittedName>
</protein>
<dbReference type="Pfam" id="PF02321">
    <property type="entry name" value="OEP"/>
    <property type="match status" value="2"/>
</dbReference>
<evidence type="ECO:0000313" key="4">
    <source>
        <dbReference type="Proteomes" id="UP000319383"/>
    </source>
</evidence>
<dbReference type="PROSITE" id="PS51257">
    <property type="entry name" value="PROKAR_LIPOPROTEIN"/>
    <property type="match status" value="1"/>
</dbReference>
<dbReference type="Proteomes" id="UP000319383">
    <property type="component" value="Chromosome"/>
</dbReference>
<keyword evidence="4" id="KW-1185">Reference proteome</keyword>
<evidence type="ECO:0000256" key="1">
    <source>
        <dbReference type="ARBA" id="ARBA00007613"/>
    </source>
</evidence>
<proteinExistence type="inferred from homology"/>
<feature type="chain" id="PRO_5022122348" evidence="2">
    <location>
        <begin position="25"/>
        <end position="515"/>
    </location>
</feature>
<dbReference type="RefSeq" id="WP_197534913.1">
    <property type="nucleotide sequence ID" value="NZ_CP036276.1"/>
</dbReference>
<organism evidence="3 4">
    <name type="scientific">Symmachiella dynata</name>
    <dbReference type="NCBI Taxonomy" id="2527995"/>
    <lineage>
        <taxon>Bacteria</taxon>
        <taxon>Pseudomonadati</taxon>
        <taxon>Planctomycetota</taxon>
        <taxon>Planctomycetia</taxon>
        <taxon>Planctomycetales</taxon>
        <taxon>Planctomycetaceae</taxon>
        <taxon>Symmachiella</taxon>
    </lineage>
</organism>
<dbReference type="AlphaFoldDB" id="A0A517ZPT8"/>
<evidence type="ECO:0000256" key="2">
    <source>
        <dbReference type="SAM" id="SignalP"/>
    </source>
</evidence>
<sequence length="515" mass="57309" precursor="true">MDAEILKPSCMLALMLMIIGCASAETTARRSDAHIEPTVSVVQQGEETTLADELLADDVTHVLRVSGQESAGQTSTPTPAEKLAGSTFLPPPATPDAPEAIKINKDLDAVGEPLTLDLLEALACQNNPTLLQAQAQIQGELGKAIQAGLWPNPRLSYVQEQIGVAGTAGEFVGGTVQQRIVTGRKLDLSRAKYLAMTRAAEWHALQQQYRVLNDVRSHYFRTRGNYELVQIHRELLKIAEDKVLTTREQYNVGQASRVDVHMANVSLQQSRLVLLQRENDYHQSFETLAALVGTNLPLTPMATGIEGDLTPIDYQEVRLRLLTESPQIQAARQKLESDRITVRRETVQPIPDIVFEGGVGHNYESPDTVATARIGIDVPIFDWNQGTIRQAEADYSRQQGEVRRVELLLQQDLAHTYRDYLNALQHATNYAEIIVPEAAAAYELQLRSYDEDRIAWPEVLKTQEEYFKLKSQYVQHLTAWRESEVLIIGYLLHGGLQTPPTPIPPGHIDSVAKPR</sequence>
<accession>A0A517ZPT8</accession>
<dbReference type="GO" id="GO:0015562">
    <property type="term" value="F:efflux transmembrane transporter activity"/>
    <property type="evidence" value="ECO:0007669"/>
    <property type="project" value="InterPro"/>
</dbReference>
<gene>
    <name evidence="3" type="primary">czcC_1</name>
    <name evidence="3" type="ORF">Mal52_29890</name>
</gene>
<reference evidence="3 4" key="1">
    <citation type="submission" date="2019-02" db="EMBL/GenBank/DDBJ databases">
        <title>Deep-cultivation of Planctomycetes and their phenomic and genomic characterization uncovers novel biology.</title>
        <authorList>
            <person name="Wiegand S."/>
            <person name="Jogler M."/>
            <person name="Boedeker C."/>
            <person name="Pinto D."/>
            <person name="Vollmers J."/>
            <person name="Rivas-Marin E."/>
            <person name="Kohn T."/>
            <person name="Peeters S.H."/>
            <person name="Heuer A."/>
            <person name="Rast P."/>
            <person name="Oberbeckmann S."/>
            <person name="Bunk B."/>
            <person name="Jeske O."/>
            <person name="Meyerdierks A."/>
            <person name="Storesund J.E."/>
            <person name="Kallscheuer N."/>
            <person name="Luecker S."/>
            <person name="Lage O.M."/>
            <person name="Pohl T."/>
            <person name="Merkel B.J."/>
            <person name="Hornburger P."/>
            <person name="Mueller R.-W."/>
            <person name="Bruemmer F."/>
            <person name="Labrenz M."/>
            <person name="Spormann A.M."/>
            <person name="Op den Camp H."/>
            <person name="Overmann J."/>
            <person name="Amann R."/>
            <person name="Jetten M.S.M."/>
            <person name="Mascher T."/>
            <person name="Medema M.H."/>
            <person name="Devos D.P."/>
            <person name="Kaster A.-K."/>
            <person name="Ovreas L."/>
            <person name="Rohde M."/>
            <person name="Galperin M.Y."/>
            <person name="Jogler C."/>
        </authorList>
    </citation>
    <scope>NUCLEOTIDE SEQUENCE [LARGE SCALE GENOMIC DNA]</scope>
    <source>
        <strain evidence="3 4">Mal52</strain>
    </source>
</reference>
<dbReference type="PANTHER" id="PTHR30203">
    <property type="entry name" value="OUTER MEMBRANE CATION EFFLUX PROTEIN"/>
    <property type="match status" value="1"/>
</dbReference>
<name>A0A517ZPT8_9PLAN</name>
<dbReference type="InterPro" id="IPR003423">
    <property type="entry name" value="OMP_efflux"/>
</dbReference>
<dbReference type="EMBL" id="CP036276">
    <property type="protein sequence ID" value="QDU44506.1"/>
    <property type="molecule type" value="Genomic_DNA"/>
</dbReference>
<dbReference type="InterPro" id="IPR010131">
    <property type="entry name" value="MdtP/NodT-like"/>
</dbReference>